<evidence type="ECO:0000256" key="2">
    <source>
        <dbReference type="ARBA" id="ARBA00022679"/>
    </source>
</evidence>
<dbReference type="GO" id="GO:0008990">
    <property type="term" value="F:rRNA (guanine-N2-)-methyltransferase activity"/>
    <property type="evidence" value="ECO:0007669"/>
    <property type="project" value="TreeGrafter"/>
</dbReference>
<name>A0A9D1KTZ5_9FLAO</name>
<dbReference type="InterPro" id="IPR000241">
    <property type="entry name" value="RlmKL-like_Mtase"/>
</dbReference>
<dbReference type="AlphaFoldDB" id="A0A9D1KTZ5"/>
<dbReference type="GO" id="GO:0070043">
    <property type="term" value="F:rRNA (guanine-N7-)-methyltransferase activity"/>
    <property type="evidence" value="ECO:0007669"/>
    <property type="project" value="TreeGrafter"/>
</dbReference>
<keyword evidence="2" id="KW-0808">Transferase</keyword>
<organism evidence="6 7">
    <name type="scientific">Candidatus Merdimorpha stercoravium</name>
    <dbReference type="NCBI Taxonomy" id="2840863"/>
    <lineage>
        <taxon>Bacteria</taxon>
        <taxon>Pseudomonadati</taxon>
        <taxon>Bacteroidota</taxon>
        <taxon>Flavobacteriia</taxon>
        <taxon>Flavobacteriales</taxon>
        <taxon>Candidatus Merdimorpha</taxon>
    </lineage>
</organism>
<dbReference type="CDD" id="cd11715">
    <property type="entry name" value="THUMP_AdoMetMT"/>
    <property type="match status" value="1"/>
</dbReference>
<dbReference type="InterPro" id="IPR053943">
    <property type="entry name" value="RlmKL-like_Mtase_CS"/>
</dbReference>
<sequence>MPEGNFQMVAKTFYGLEEVLAEELRNLGAMRVETARRAVSFYGDKGFLYKANLCLRTALSVLVPLKTDKVASETQLYRSVYNLPWERYLTSRDTLAVDATVASEIFTNSHYVTLRVKDAIVDRIRDKMNARPDIDRDDPSLKVNVHLADRTLTLSLDSSLGLHRRGYRQATNIAPINEVLAAGLVLLSGWRGQTNLMDPMCGSGTLLIEAAMVAANIPACIHKKRFGFESWKDFDPPLFEKIKEVSLRKMRDPGIRILGRDKAPSALAKAAENITAAGLEDFIGLSRQDFFHSRRPEEGAWTLLFNPPYGQRLEVDEREFYKRIGDTLKTAYPDTVAWMITGSKEGLKSLGLRTSRSIPLMNANLESRLVKYELYTGSRKTPKTSSPQNPEAEAQA</sequence>
<gene>
    <name evidence="6" type="ORF">IAC44_06460</name>
</gene>
<evidence type="ECO:0000259" key="5">
    <source>
        <dbReference type="PROSITE" id="PS51165"/>
    </source>
</evidence>
<evidence type="ECO:0000313" key="6">
    <source>
        <dbReference type="EMBL" id="HIT98463.1"/>
    </source>
</evidence>
<dbReference type="Pfam" id="PF02926">
    <property type="entry name" value="THUMP"/>
    <property type="match status" value="1"/>
</dbReference>
<reference evidence="6" key="1">
    <citation type="submission" date="2020-10" db="EMBL/GenBank/DDBJ databases">
        <authorList>
            <person name="Gilroy R."/>
        </authorList>
    </citation>
    <scope>NUCLEOTIDE SEQUENCE</scope>
    <source>
        <strain evidence="6">1383</strain>
    </source>
</reference>
<dbReference type="EMBL" id="DVLY01000161">
    <property type="protein sequence ID" value="HIT98463.1"/>
    <property type="molecule type" value="Genomic_DNA"/>
</dbReference>
<feature type="region of interest" description="Disordered" evidence="4">
    <location>
        <begin position="377"/>
        <end position="396"/>
    </location>
</feature>
<dbReference type="GO" id="GO:0003723">
    <property type="term" value="F:RNA binding"/>
    <property type="evidence" value="ECO:0007669"/>
    <property type="project" value="UniProtKB-UniRule"/>
</dbReference>
<proteinExistence type="predicted"/>
<dbReference type="InterPro" id="IPR004114">
    <property type="entry name" value="THUMP_dom"/>
</dbReference>
<dbReference type="PANTHER" id="PTHR47313:SF1">
    <property type="entry name" value="RIBOSOMAL RNA LARGE SUBUNIT METHYLTRANSFERASE K_L"/>
    <property type="match status" value="1"/>
</dbReference>
<keyword evidence="3" id="KW-0694">RNA-binding</keyword>
<dbReference type="PANTHER" id="PTHR47313">
    <property type="entry name" value="RIBOSOMAL RNA LARGE SUBUNIT METHYLTRANSFERASE K/L"/>
    <property type="match status" value="1"/>
</dbReference>
<evidence type="ECO:0000256" key="4">
    <source>
        <dbReference type="SAM" id="MobiDB-lite"/>
    </source>
</evidence>
<dbReference type="PROSITE" id="PS01261">
    <property type="entry name" value="UPF0020"/>
    <property type="match status" value="1"/>
</dbReference>
<evidence type="ECO:0000256" key="1">
    <source>
        <dbReference type="ARBA" id="ARBA00022603"/>
    </source>
</evidence>
<dbReference type="SUPFAM" id="SSF53335">
    <property type="entry name" value="S-adenosyl-L-methionine-dependent methyltransferases"/>
    <property type="match status" value="1"/>
</dbReference>
<evidence type="ECO:0000313" key="7">
    <source>
        <dbReference type="Proteomes" id="UP000824161"/>
    </source>
</evidence>
<evidence type="ECO:0000256" key="3">
    <source>
        <dbReference type="PROSITE-ProRule" id="PRU00529"/>
    </source>
</evidence>
<accession>A0A9D1KTZ5</accession>
<reference evidence="6" key="2">
    <citation type="journal article" date="2021" name="PeerJ">
        <title>Extensive microbial diversity within the chicken gut microbiome revealed by metagenomics and culture.</title>
        <authorList>
            <person name="Gilroy R."/>
            <person name="Ravi A."/>
            <person name="Getino M."/>
            <person name="Pursley I."/>
            <person name="Horton D.L."/>
            <person name="Alikhan N.F."/>
            <person name="Baker D."/>
            <person name="Gharbi K."/>
            <person name="Hall N."/>
            <person name="Watson M."/>
            <person name="Adriaenssens E.M."/>
            <person name="Foster-Nyarko E."/>
            <person name="Jarju S."/>
            <person name="Secka A."/>
            <person name="Antonio M."/>
            <person name="Oren A."/>
            <person name="Chaudhuri R.R."/>
            <person name="La Ragione R."/>
            <person name="Hildebrand F."/>
            <person name="Pallen M.J."/>
        </authorList>
    </citation>
    <scope>NUCLEOTIDE SEQUENCE</scope>
    <source>
        <strain evidence="6">1383</strain>
    </source>
</reference>
<dbReference type="Gene3D" id="3.40.50.150">
    <property type="entry name" value="Vaccinia Virus protein VP39"/>
    <property type="match status" value="1"/>
</dbReference>
<dbReference type="InterPro" id="IPR054170">
    <property type="entry name" value="RlmL_1st"/>
</dbReference>
<keyword evidence="1 6" id="KW-0489">Methyltransferase</keyword>
<dbReference type="Gene3D" id="3.30.2130.30">
    <property type="match status" value="1"/>
</dbReference>
<dbReference type="Pfam" id="PF22020">
    <property type="entry name" value="RlmL_1st"/>
    <property type="match status" value="1"/>
</dbReference>
<dbReference type="Proteomes" id="UP000824161">
    <property type="component" value="Unassembled WGS sequence"/>
</dbReference>
<dbReference type="Pfam" id="PF01170">
    <property type="entry name" value="UPF0020"/>
    <property type="match status" value="1"/>
</dbReference>
<dbReference type="PROSITE" id="PS51165">
    <property type="entry name" value="THUMP"/>
    <property type="match status" value="1"/>
</dbReference>
<comment type="caution">
    <text evidence="6">The sequence shown here is derived from an EMBL/GenBank/DDBJ whole genome shotgun (WGS) entry which is preliminary data.</text>
</comment>
<dbReference type="SMART" id="SM00981">
    <property type="entry name" value="THUMP"/>
    <property type="match status" value="1"/>
</dbReference>
<feature type="domain" description="THUMP" evidence="5">
    <location>
        <begin position="47"/>
        <end position="158"/>
    </location>
</feature>
<dbReference type="InterPro" id="IPR029063">
    <property type="entry name" value="SAM-dependent_MTases_sf"/>
</dbReference>
<protein>
    <submittedName>
        <fullName evidence="6">Class I SAM-dependent RNA methyltransferase</fullName>
    </submittedName>
</protein>